<dbReference type="Proteomes" id="UP000239290">
    <property type="component" value="Unassembled WGS sequence"/>
</dbReference>
<accession>A0A2S8JAW1</accession>
<keyword evidence="1" id="KW-0472">Membrane</keyword>
<dbReference type="RefSeq" id="WP_105415357.1">
    <property type="nucleotide sequence ID" value="NZ_PUIO01000015.1"/>
</dbReference>
<keyword evidence="1" id="KW-1133">Transmembrane helix</keyword>
<sequence length="92" mass="9928">MKIIASFVGLLTVLWVVANLSAVLGAVAVVGGIVGLLFLLVRGGELAVERRRQAVQARRDEQLGLIYRATRQHELFLSGDPRGVFGDYPPAV</sequence>
<organism evidence="2 3">
    <name type="scientific">Rhodococcus opacus</name>
    <name type="common">Nocardia opaca</name>
    <dbReference type="NCBI Taxonomy" id="37919"/>
    <lineage>
        <taxon>Bacteria</taxon>
        <taxon>Bacillati</taxon>
        <taxon>Actinomycetota</taxon>
        <taxon>Actinomycetes</taxon>
        <taxon>Mycobacteriales</taxon>
        <taxon>Nocardiaceae</taxon>
        <taxon>Rhodococcus</taxon>
    </lineage>
</organism>
<keyword evidence="1" id="KW-0812">Transmembrane</keyword>
<evidence type="ECO:0000313" key="3">
    <source>
        <dbReference type="Proteomes" id="UP000239290"/>
    </source>
</evidence>
<name>A0A2S8JAW1_RHOOP</name>
<protein>
    <submittedName>
        <fullName evidence="2">Uncharacterized protein</fullName>
    </submittedName>
</protein>
<dbReference type="AlphaFoldDB" id="A0A2S8JAW1"/>
<dbReference type="EMBL" id="PUIO01000015">
    <property type="protein sequence ID" value="PQP24186.1"/>
    <property type="molecule type" value="Genomic_DNA"/>
</dbReference>
<gene>
    <name evidence="2" type="ORF">C5613_15000</name>
</gene>
<comment type="caution">
    <text evidence="2">The sequence shown here is derived from an EMBL/GenBank/DDBJ whole genome shotgun (WGS) entry which is preliminary data.</text>
</comment>
<proteinExistence type="predicted"/>
<evidence type="ECO:0000256" key="1">
    <source>
        <dbReference type="SAM" id="Phobius"/>
    </source>
</evidence>
<evidence type="ECO:0000313" key="2">
    <source>
        <dbReference type="EMBL" id="PQP24186.1"/>
    </source>
</evidence>
<reference evidence="3" key="1">
    <citation type="submission" date="2018-02" db="EMBL/GenBank/DDBJ databases">
        <title>Draft genome sequencing of Rhodococcus opacus KU647198.</title>
        <authorList>
            <person name="Zheng B.-X."/>
        </authorList>
    </citation>
    <scope>NUCLEOTIDE SEQUENCE [LARGE SCALE GENOMIC DNA]</scope>
    <source>
        <strain evidence="3">04-OD7</strain>
    </source>
</reference>
<feature type="transmembrane region" description="Helical" evidence="1">
    <location>
        <begin position="12"/>
        <end position="41"/>
    </location>
</feature>